<feature type="transmembrane region" description="Helical" evidence="1">
    <location>
        <begin position="12"/>
        <end position="29"/>
    </location>
</feature>
<sequence length="61" mass="6787">MYLGAIWQMGRLFVGLLGMMICSLALLPYSCEVWCSIQTEGEQHKQQAAAAASKRKRRPSA</sequence>
<evidence type="ECO:0000313" key="2">
    <source>
        <dbReference type="EMBL" id="KAG7051719.1"/>
    </source>
</evidence>
<dbReference type="AlphaFoldDB" id="A0A9P7RB48"/>
<keyword evidence="3" id="KW-1185">Reference proteome</keyword>
<proteinExistence type="predicted"/>
<organism evidence="2 3">
    <name type="scientific">Colletotrichum scovillei</name>
    <dbReference type="NCBI Taxonomy" id="1209932"/>
    <lineage>
        <taxon>Eukaryota</taxon>
        <taxon>Fungi</taxon>
        <taxon>Dikarya</taxon>
        <taxon>Ascomycota</taxon>
        <taxon>Pezizomycotina</taxon>
        <taxon>Sordariomycetes</taxon>
        <taxon>Hypocreomycetidae</taxon>
        <taxon>Glomerellales</taxon>
        <taxon>Glomerellaceae</taxon>
        <taxon>Colletotrichum</taxon>
        <taxon>Colletotrichum acutatum species complex</taxon>
    </lineage>
</organism>
<evidence type="ECO:0000313" key="3">
    <source>
        <dbReference type="Proteomes" id="UP000699042"/>
    </source>
</evidence>
<evidence type="ECO:0000256" key="1">
    <source>
        <dbReference type="SAM" id="Phobius"/>
    </source>
</evidence>
<comment type="caution">
    <text evidence="2">The sequence shown here is derived from an EMBL/GenBank/DDBJ whole genome shotgun (WGS) entry which is preliminary data.</text>
</comment>
<reference evidence="2" key="1">
    <citation type="submission" date="2021-05" db="EMBL/GenBank/DDBJ databases">
        <title>Comparative genomics of three Colletotrichum scovillei strains and genetic complementation revealed genes involved fungal growth and virulence on chili pepper.</title>
        <authorList>
            <person name="Hsieh D.-K."/>
            <person name="Chuang S.-C."/>
            <person name="Chen C.-Y."/>
            <person name="Chao Y.-T."/>
            <person name="Lu M.-Y.J."/>
            <person name="Lee M.-H."/>
            <person name="Shih M.-C."/>
        </authorList>
    </citation>
    <scope>NUCLEOTIDE SEQUENCE</scope>
    <source>
        <strain evidence="2">Coll-153</strain>
    </source>
</reference>
<accession>A0A9P7RB48</accession>
<gene>
    <name evidence="2" type="ORF">JMJ77_002336</name>
</gene>
<dbReference type="Proteomes" id="UP000699042">
    <property type="component" value="Unassembled WGS sequence"/>
</dbReference>
<dbReference type="EMBL" id="JAESDN010000004">
    <property type="protein sequence ID" value="KAG7051719.1"/>
    <property type="molecule type" value="Genomic_DNA"/>
</dbReference>
<keyword evidence="1" id="KW-0472">Membrane</keyword>
<keyword evidence="1" id="KW-0812">Transmembrane</keyword>
<name>A0A9P7RB48_9PEZI</name>
<protein>
    <submittedName>
        <fullName evidence="2">Uncharacterized protein</fullName>
    </submittedName>
</protein>
<keyword evidence="1" id="KW-1133">Transmembrane helix</keyword>